<dbReference type="GO" id="GO:0008270">
    <property type="term" value="F:zinc ion binding"/>
    <property type="evidence" value="ECO:0007669"/>
    <property type="project" value="TreeGrafter"/>
</dbReference>
<evidence type="ECO:0000256" key="7">
    <source>
        <dbReference type="ARBA" id="ARBA00023134"/>
    </source>
</evidence>
<dbReference type="OrthoDB" id="9802035at2"/>
<dbReference type="Proteomes" id="UP000194903">
    <property type="component" value="Unassembled WGS sequence"/>
</dbReference>
<organism evidence="9 10">
    <name type="scientific">Butyricicoccus porcorum</name>
    <dbReference type="NCBI Taxonomy" id="1945634"/>
    <lineage>
        <taxon>Bacteria</taxon>
        <taxon>Bacillati</taxon>
        <taxon>Bacillota</taxon>
        <taxon>Clostridia</taxon>
        <taxon>Eubacteriales</taxon>
        <taxon>Butyricicoccaceae</taxon>
        <taxon>Butyricicoccus</taxon>
    </lineage>
</organism>
<sequence>MKQVELNESVYARNDNIAQRVRHRLDAQGIRLFNLLGTPGSGKTTLLEQLLRQDAAHIAVIEGDLFTDEDAQRIRACGVQAVQLNTQGACHLEADAIEAALDQFNLDGITTIIIDNVGNLVCTAEFALGEHKRIAVISVTEGNDKPRKYPLIFQTSDLVVLNKMDLLPYTNFDPVRFAQDVHELNPRAKIVHCSAVHGDGVQKLREDMMRD</sequence>
<keyword evidence="3" id="KW-0479">Metal-binding</keyword>
<keyword evidence="6" id="KW-0862">Zinc</keyword>
<name>A0A252F504_9FIRM</name>
<proteinExistence type="inferred from homology"/>
<keyword evidence="4" id="KW-0547">Nucleotide-binding</keyword>
<dbReference type="SUPFAM" id="SSF52540">
    <property type="entry name" value="P-loop containing nucleoside triphosphate hydrolases"/>
    <property type="match status" value="1"/>
</dbReference>
<evidence type="ECO:0000256" key="3">
    <source>
        <dbReference type="ARBA" id="ARBA00022723"/>
    </source>
</evidence>
<evidence type="ECO:0000256" key="2">
    <source>
        <dbReference type="ARBA" id="ARBA00022596"/>
    </source>
</evidence>
<keyword evidence="2" id="KW-0533">Nickel</keyword>
<dbReference type="PANTHER" id="PTHR30134">
    <property type="entry name" value="HYDROGENASE PROTEIN ASSEMBLY PROTEIN, NICKEL CHAPERONE"/>
    <property type="match status" value="1"/>
</dbReference>
<dbReference type="Gene3D" id="3.40.50.300">
    <property type="entry name" value="P-loop containing nucleotide triphosphate hydrolases"/>
    <property type="match status" value="1"/>
</dbReference>
<comment type="similarity">
    <text evidence="1">Belongs to the SIMIBI class G3E GTPase family. HypB/HupM subfamily.</text>
</comment>
<evidence type="ECO:0000256" key="5">
    <source>
        <dbReference type="ARBA" id="ARBA00022801"/>
    </source>
</evidence>
<dbReference type="EMBL" id="NHOC01000004">
    <property type="protein sequence ID" value="OUM20849.1"/>
    <property type="molecule type" value="Genomic_DNA"/>
</dbReference>
<evidence type="ECO:0000313" key="10">
    <source>
        <dbReference type="Proteomes" id="UP000194903"/>
    </source>
</evidence>
<dbReference type="PIRSF" id="PIRSF005624">
    <property type="entry name" value="Ni-bind_GTPase"/>
    <property type="match status" value="1"/>
</dbReference>
<reference evidence="9 10" key="1">
    <citation type="submission" date="2017-05" db="EMBL/GenBank/DDBJ databases">
        <title>Butyricicoccus porcorum sp. nov. a butyrate-producing bacterium from the swine intestinal tract.</title>
        <authorList>
            <person name="Trachsel J."/>
            <person name="Humphrey S."/>
            <person name="Allen H.K."/>
        </authorList>
    </citation>
    <scope>NUCLEOTIDE SEQUENCE [LARGE SCALE GENOMIC DNA]</scope>
    <source>
        <strain evidence="9">BB10</strain>
    </source>
</reference>
<dbReference type="InterPro" id="IPR003495">
    <property type="entry name" value="CobW/HypB/UreG_nucleotide-bd"/>
</dbReference>
<evidence type="ECO:0000313" key="9">
    <source>
        <dbReference type="EMBL" id="OUM20849.1"/>
    </source>
</evidence>
<dbReference type="Pfam" id="PF02492">
    <property type="entry name" value="cobW"/>
    <property type="match status" value="1"/>
</dbReference>
<feature type="domain" description="CobW/HypB/UreG nucleotide-binding" evidence="8">
    <location>
        <begin position="34"/>
        <end position="191"/>
    </location>
</feature>
<protein>
    <submittedName>
        <fullName evidence="9">Hydrogenase accessory protein HypB</fullName>
    </submittedName>
</protein>
<comment type="caution">
    <text evidence="9">The sequence shown here is derived from an EMBL/GenBank/DDBJ whole genome shotgun (WGS) entry which is preliminary data.</text>
</comment>
<keyword evidence="10" id="KW-1185">Reference proteome</keyword>
<dbReference type="PANTHER" id="PTHR30134:SF2">
    <property type="entry name" value="HYDROGENASE MATURATION FACTOR HYPB"/>
    <property type="match status" value="1"/>
</dbReference>
<dbReference type="InterPro" id="IPR004392">
    <property type="entry name" value="Hyd_mat_HypB"/>
</dbReference>
<dbReference type="GO" id="GO:0016151">
    <property type="term" value="F:nickel cation binding"/>
    <property type="evidence" value="ECO:0007669"/>
    <property type="project" value="InterPro"/>
</dbReference>
<dbReference type="GO" id="GO:0051604">
    <property type="term" value="P:protein maturation"/>
    <property type="evidence" value="ECO:0007669"/>
    <property type="project" value="InterPro"/>
</dbReference>
<dbReference type="GO" id="GO:0003924">
    <property type="term" value="F:GTPase activity"/>
    <property type="evidence" value="ECO:0007669"/>
    <property type="project" value="InterPro"/>
</dbReference>
<evidence type="ECO:0000256" key="4">
    <source>
        <dbReference type="ARBA" id="ARBA00022741"/>
    </source>
</evidence>
<accession>A0A252F504</accession>
<evidence type="ECO:0000256" key="6">
    <source>
        <dbReference type="ARBA" id="ARBA00022833"/>
    </source>
</evidence>
<dbReference type="InterPro" id="IPR027417">
    <property type="entry name" value="P-loop_NTPase"/>
</dbReference>
<keyword evidence="5" id="KW-0378">Hydrolase</keyword>
<dbReference type="GO" id="GO:0005525">
    <property type="term" value="F:GTP binding"/>
    <property type="evidence" value="ECO:0007669"/>
    <property type="project" value="UniProtKB-KW"/>
</dbReference>
<dbReference type="AlphaFoldDB" id="A0A252F504"/>
<keyword evidence="7" id="KW-0342">GTP-binding</keyword>
<dbReference type="NCBIfam" id="TIGR00073">
    <property type="entry name" value="hypB"/>
    <property type="match status" value="1"/>
</dbReference>
<evidence type="ECO:0000256" key="1">
    <source>
        <dbReference type="ARBA" id="ARBA00006211"/>
    </source>
</evidence>
<evidence type="ECO:0000259" key="8">
    <source>
        <dbReference type="Pfam" id="PF02492"/>
    </source>
</evidence>
<gene>
    <name evidence="9" type="ORF">CBW42_04455</name>
</gene>